<accession>A0A1Y1YAT8</accession>
<dbReference type="EMBL" id="MCFE01000186">
    <property type="protein sequence ID" value="ORX95088.1"/>
    <property type="molecule type" value="Genomic_DNA"/>
</dbReference>
<sequence>MLFSTSYAWVTLLTRDEFLDGVRVLARSLRMVNTMYPLVVIHTSTVSPKCLGTLSREGCITREVEFINPNPGQKVNYLWERYSDTWTKLQVWSLSEFEKVTFLDADMLVLRNMDELFDAVDSSDYQMAAVNACRCNPLELSHYPKHWKPSNCAHTILENSGSIDPKTCNRNDYFNSGLMVLIPSPDLFTKMVAKLRKIPNLNQYLFPDQDFLNDVFQHRWAPLSYVYNALKPMKFCHSRMWDINEIKNIHYILEKPWDVHLQSDKEPGPFDDLYWLWWDVYSQSS</sequence>
<dbReference type="AlphaFoldDB" id="A0A1Y1YAT8"/>
<reference evidence="1 2" key="1">
    <citation type="submission" date="2016-07" db="EMBL/GenBank/DDBJ databases">
        <title>Pervasive Adenine N6-methylation of Active Genes in Fungi.</title>
        <authorList>
            <consortium name="DOE Joint Genome Institute"/>
            <person name="Mondo S.J."/>
            <person name="Dannebaum R.O."/>
            <person name="Kuo R.C."/>
            <person name="Labutti K."/>
            <person name="Haridas S."/>
            <person name="Kuo A."/>
            <person name="Salamov A."/>
            <person name="Ahrendt S.R."/>
            <person name="Lipzen A."/>
            <person name="Sullivan W."/>
            <person name="Andreopoulos W.B."/>
            <person name="Clum A."/>
            <person name="Lindquist E."/>
            <person name="Daum C."/>
            <person name="Ramamoorthy G.K."/>
            <person name="Gryganskyi A."/>
            <person name="Culley D."/>
            <person name="Magnuson J.K."/>
            <person name="James T.Y."/>
            <person name="O'Malley M.A."/>
            <person name="Stajich J.E."/>
            <person name="Spatafora J.W."/>
            <person name="Visel A."/>
            <person name="Grigoriev I.V."/>
        </authorList>
    </citation>
    <scope>NUCLEOTIDE SEQUENCE [LARGE SCALE GENOMIC DNA]</scope>
    <source>
        <strain evidence="1 2">CBS 931.73</strain>
    </source>
</reference>
<dbReference type="InterPro" id="IPR029044">
    <property type="entry name" value="Nucleotide-diphossugar_trans"/>
</dbReference>
<dbReference type="STRING" id="1314790.A0A1Y1YAT8"/>
<dbReference type="OrthoDB" id="2014201at2759"/>
<dbReference type="InterPro" id="IPR002495">
    <property type="entry name" value="Glyco_trans_8"/>
</dbReference>
<keyword evidence="2" id="KW-1185">Reference proteome</keyword>
<organism evidence="1 2">
    <name type="scientific">Basidiobolus meristosporus CBS 931.73</name>
    <dbReference type="NCBI Taxonomy" id="1314790"/>
    <lineage>
        <taxon>Eukaryota</taxon>
        <taxon>Fungi</taxon>
        <taxon>Fungi incertae sedis</taxon>
        <taxon>Zoopagomycota</taxon>
        <taxon>Entomophthoromycotina</taxon>
        <taxon>Basidiobolomycetes</taxon>
        <taxon>Basidiobolales</taxon>
        <taxon>Basidiobolaceae</taxon>
        <taxon>Basidiobolus</taxon>
    </lineage>
</organism>
<evidence type="ECO:0000313" key="2">
    <source>
        <dbReference type="Proteomes" id="UP000193498"/>
    </source>
</evidence>
<name>A0A1Y1YAT8_9FUNG</name>
<keyword evidence="1" id="KW-0808">Transferase</keyword>
<gene>
    <name evidence="1" type="ORF">K493DRAFT_219921</name>
</gene>
<dbReference type="SUPFAM" id="SSF53448">
    <property type="entry name" value="Nucleotide-diphospho-sugar transferases"/>
    <property type="match status" value="1"/>
</dbReference>
<dbReference type="CDD" id="cd02537">
    <property type="entry name" value="GT8_Glycogenin"/>
    <property type="match status" value="1"/>
</dbReference>
<dbReference type="InParanoid" id="A0A1Y1YAT8"/>
<proteinExistence type="predicted"/>
<dbReference type="InterPro" id="IPR050587">
    <property type="entry name" value="GNT1/Glycosyltrans_8"/>
</dbReference>
<dbReference type="FunCoup" id="A0A1Y1YAT8">
    <property type="interactions" value="1247"/>
</dbReference>
<protein>
    <submittedName>
        <fullName evidence="1">Glycosyl transferase 8 family protein</fullName>
    </submittedName>
</protein>
<comment type="caution">
    <text evidence="1">The sequence shown here is derived from an EMBL/GenBank/DDBJ whole genome shotgun (WGS) entry which is preliminary data.</text>
</comment>
<evidence type="ECO:0000313" key="1">
    <source>
        <dbReference type="EMBL" id="ORX95088.1"/>
    </source>
</evidence>
<dbReference type="GO" id="GO:0016757">
    <property type="term" value="F:glycosyltransferase activity"/>
    <property type="evidence" value="ECO:0007669"/>
    <property type="project" value="InterPro"/>
</dbReference>
<dbReference type="Proteomes" id="UP000193498">
    <property type="component" value="Unassembled WGS sequence"/>
</dbReference>
<dbReference type="Pfam" id="PF01501">
    <property type="entry name" value="Glyco_transf_8"/>
    <property type="match status" value="1"/>
</dbReference>
<dbReference type="Gene3D" id="3.90.550.10">
    <property type="entry name" value="Spore Coat Polysaccharide Biosynthesis Protein SpsA, Chain A"/>
    <property type="match status" value="1"/>
</dbReference>
<dbReference type="PANTHER" id="PTHR11183">
    <property type="entry name" value="GLYCOGENIN SUBFAMILY MEMBER"/>
    <property type="match status" value="1"/>
</dbReference>